<feature type="coiled-coil region" evidence="1">
    <location>
        <begin position="280"/>
        <end position="307"/>
    </location>
</feature>
<evidence type="ECO:0000313" key="5">
    <source>
        <dbReference type="Proteomes" id="UP001152523"/>
    </source>
</evidence>
<dbReference type="EMBL" id="CAMAPF010001074">
    <property type="protein sequence ID" value="CAH9145409.1"/>
    <property type="molecule type" value="Genomic_DNA"/>
</dbReference>
<gene>
    <name evidence="3" type="ORF">CEPIT_LOCUS13339</name>
    <name evidence="4" type="ORF">CEPIT_LOCUS42192</name>
</gene>
<reference evidence="3" key="1">
    <citation type="submission" date="2022-07" db="EMBL/GenBank/DDBJ databases">
        <authorList>
            <person name="Macas J."/>
            <person name="Novak P."/>
            <person name="Neumann P."/>
        </authorList>
    </citation>
    <scope>NUCLEOTIDE SEQUENCE</scope>
</reference>
<dbReference type="Proteomes" id="UP001152523">
    <property type="component" value="Unassembled WGS sequence"/>
</dbReference>
<feature type="region of interest" description="Disordered" evidence="2">
    <location>
        <begin position="346"/>
        <end position="398"/>
    </location>
</feature>
<sequence>MSNEQSTSRARPNYAPLTEAERNNENAAWVTPQMVESDQEVLDRIKLIVGGHFLGNWACYTDVDPKVRELWWNLFKAQHRWTEAQGAAVLRAYNKRVSTWLVPTFKRARKSGKKPGWASDEVWDSLVRHWSLDPKFAQKSAAGKKNRMSEKAMETQWHGGRKPQSKHRETMVGPEKKKVSILKVIKHCWTKGGDNSEAELPPRIAELETKYQAQVGKKRAELGLTHSDIELDSDADDEAMLEAAGVYKGRVPCMGAEGLRILHNRDGASSSRSRVEDPRIAQLQRELEEQREQGRRTRARLEAMEQQMNRFNAGYRPEMYIRHPETTPQVPHMGNMDYNSYQFQTPAAAEEEAAEAAAEEAAEAAAEEAAAEAAEEAGEETTEEAPDSKTPMSPKRII</sequence>
<dbReference type="EMBL" id="CAMAPF010000084">
    <property type="protein sequence ID" value="CAH9095607.1"/>
    <property type="molecule type" value="Genomic_DNA"/>
</dbReference>
<organism evidence="3 5">
    <name type="scientific">Cuscuta epithymum</name>
    <dbReference type="NCBI Taxonomy" id="186058"/>
    <lineage>
        <taxon>Eukaryota</taxon>
        <taxon>Viridiplantae</taxon>
        <taxon>Streptophyta</taxon>
        <taxon>Embryophyta</taxon>
        <taxon>Tracheophyta</taxon>
        <taxon>Spermatophyta</taxon>
        <taxon>Magnoliopsida</taxon>
        <taxon>eudicotyledons</taxon>
        <taxon>Gunneridae</taxon>
        <taxon>Pentapetalae</taxon>
        <taxon>asterids</taxon>
        <taxon>lamiids</taxon>
        <taxon>Solanales</taxon>
        <taxon>Convolvulaceae</taxon>
        <taxon>Cuscuteae</taxon>
        <taxon>Cuscuta</taxon>
        <taxon>Cuscuta subgen. Cuscuta</taxon>
    </lineage>
</organism>
<evidence type="ECO:0000313" key="3">
    <source>
        <dbReference type="EMBL" id="CAH9095607.1"/>
    </source>
</evidence>
<evidence type="ECO:0000256" key="1">
    <source>
        <dbReference type="SAM" id="Coils"/>
    </source>
</evidence>
<comment type="caution">
    <text evidence="3">The sequence shown here is derived from an EMBL/GenBank/DDBJ whole genome shotgun (WGS) entry which is preliminary data.</text>
</comment>
<evidence type="ECO:0000313" key="4">
    <source>
        <dbReference type="EMBL" id="CAH9145409.1"/>
    </source>
</evidence>
<dbReference type="InterPro" id="IPR004252">
    <property type="entry name" value="Probable_transposase_24"/>
</dbReference>
<keyword evidence="1" id="KW-0175">Coiled coil</keyword>
<feature type="compositionally biased region" description="Acidic residues" evidence="2">
    <location>
        <begin position="349"/>
        <end position="385"/>
    </location>
</feature>
<feature type="region of interest" description="Disordered" evidence="2">
    <location>
        <begin position="138"/>
        <end position="173"/>
    </location>
</feature>
<proteinExistence type="predicted"/>
<keyword evidence="5" id="KW-1185">Reference proteome</keyword>
<name>A0AAV0D8I1_9ASTE</name>
<protein>
    <submittedName>
        <fullName evidence="3">Uncharacterized protein</fullName>
    </submittedName>
</protein>
<dbReference type="Pfam" id="PF03004">
    <property type="entry name" value="Transposase_24"/>
    <property type="match status" value="1"/>
</dbReference>
<evidence type="ECO:0000256" key="2">
    <source>
        <dbReference type="SAM" id="MobiDB-lite"/>
    </source>
</evidence>
<accession>A0AAV0D8I1</accession>
<dbReference type="AlphaFoldDB" id="A0AAV0D8I1"/>